<evidence type="ECO:0000259" key="1">
    <source>
        <dbReference type="Pfam" id="PF00882"/>
    </source>
</evidence>
<dbReference type="Pfam" id="PF00882">
    <property type="entry name" value="Zn_dep_PLPC"/>
    <property type="match status" value="1"/>
</dbReference>
<gene>
    <name evidence="2" type="ORF">ERS852502_02276</name>
</gene>
<dbReference type="Proteomes" id="UP000078383">
    <property type="component" value="Unassembled WGS sequence"/>
</dbReference>
<name>A0A175A145_9FIRM</name>
<dbReference type="InterPro" id="IPR029002">
    <property type="entry name" value="PLPC/GPLD1"/>
</dbReference>
<accession>A0A175A145</accession>
<reference evidence="2 3" key="1">
    <citation type="submission" date="2015-09" db="EMBL/GenBank/DDBJ databases">
        <authorList>
            <consortium name="Pathogen Informatics"/>
        </authorList>
    </citation>
    <scope>NUCLEOTIDE SEQUENCE [LARGE SCALE GENOMIC DNA]</scope>
    <source>
        <strain evidence="2 3">2789STDY5834889</strain>
    </source>
</reference>
<feature type="domain" description="Phospholipase C/D" evidence="1">
    <location>
        <begin position="7"/>
        <end position="151"/>
    </location>
</feature>
<evidence type="ECO:0000313" key="2">
    <source>
        <dbReference type="EMBL" id="CUQ90749.1"/>
    </source>
</evidence>
<dbReference type="RefSeq" id="WP_055172967.1">
    <property type="nucleotide sequence ID" value="NZ_CZBX01000010.1"/>
</dbReference>
<proteinExistence type="predicted"/>
<dbReference type="EMBL" id="CZBX01000010">
    <property type="protein sequence ID" value="CUQ90749.1"/>
    <property type="molecule type" value="Genomic_DNA"/>
</dbReference>
<evidence type="ECO:0000313" key="3">
    <source>
        <dbReference type="Proteomes" id="UP000078383"/>
    </source>
</evidence>
<dbReference type="OrthoDB" id="9810528at2"/>
<organism evidence="2 3">
    <name type="scientific">[Ruminococcus] torques</name>
    <dbReference type="NCBI Taxonomy" id="33039"/>
    <lineage>
        <taxon>Bacteria</taxon>
        <taxon>Bacillati</taxon>
        <taxon>Bacillota</taxon>
        <taxon>Clostridia</taxon>
        <taxon>Lachnospirales</taxon>
        <taxon>Lachnospiraceae</taxon>
        <taxon>Mediterraneibacter</taxon>
    </lineage>
</organism>
<sequence length="273" mass="31574">MPTTYAHYKFGKEVLSALPRPLQNSIEAHRELFDIGLHGPDILFYYNALKKDPVNEQGHTLHEQFADEFFHHAVEVIEKAKDPAAARAYIYGFICHFALDSECHPYVEKIMQVGRVSHNEIEMELDRMMLTEDYHDPLRYLTAKHIQPKMEYAEVIAPFFKDVTAEQIYKALKGMVFYHKLFLAPTSGKRKALFLGMKAVGKYDSLHDIVMSVKSDPLCQKYCKVLKRQYSGAVPLAASLIVQYQKKLFQDTPLPERFHETFGAGEEWEKLRL</sequence>
<protein>
    <recommendedName>
        <fullName evidence="1">Phospholipase C/D domain-containing protein</fullName>
    </recommendedName>
</protein>
<dbReference type="AlphaFoldDB" id="A0A175A145"/>